<reference evidence="2 3" key="1">
    <citation type="journal article" date="2023" name="Plants (Basel)">
        <title>Bridging the Gap: Combining Genomics and Transcriptomics Approaches to Understand Stylosanthes scabra, an Orphan Legume from the Brazilian Caatinga.</title>
        <authorList>
            <person name="Ferreira-Neto J.R.C."/>
            <person name="da Silva M.D."/>
            <person name="Binneck E."/>
            <person name="de Melo N.F."/>
            <person name="da Silva R.H."/>
            <person name="de Melo A.L.T.M."/>
            <person name="Pandolfi V."/>
            <person name="Bustamante F.O."/>
            <person name="Brasileiro-Vidal A.C."/>
            <person name="Benko-Iseppon A.M."/>
        </authorList>
    </citation>
    <scope>NUCLEOTIDE SEQUENCE [LARGE SCALE GENOMIC DNA]</scope>
    <source>
        <tissue evidence="2">Leaves</tissue>
    </source>
</reference>
<feature type="compositionally biased region" description="Basic and acidic residues" evidence="1">
    <location>
        <begin position="46"/>
        <end position="58"/>
    </location>
</feature>
<comment type="caution">
    <text evidence="2">The sequence shown here is derived from an EMBL/GenBank/DDBJ whole genome shotgun (WGS) entry which is preliminary data.</text>
</comment>
<feature type="compositionally biased region" description="Basic and acidic residues" evidence="1">
    <location>
        <begin position="67"/>
        <end position="80"/>
    </location>
</feature>
<gene>
    <name evidence="2" type="ORF">PIB30_063893</name>
</gene>
<dbReference type="EMBL" id="JASCZI010242270">
    <property type="protein sequence ID" value="MED6210415.1"/>
    <property type="molecule type" value="Genomic_DNA"/>
</dbReference>
<dbReference type="Proteomes" id="UP001341840">
    <property type="component" value="Unassembled WGS sequence"/>
</dbReference>
<feature type="region of interest" description="Disordered" evidence="1">
    <location>
        <begin position="1"/>
        <end position="101"/>
    </location>
</feature>
<keyword evidence="3" id="KW-1185">Reference proteome</keyword>
<organism evidence="2 3">
    <name type="scientific">Stylosanthes scabra</name>
    <dbReference type="NCBI Taxonomy" id="79078"/>
    <lineage>
        <taxon>Eukaryota</taxon>
        <taxon>Viridiplantae</taxon>
        <taxon>Streptophyta</taxon>
        <taxon>Embryophyta</taxon>
        <taxon>Tracheophyta</taxon>
        <taxon>Spermatophyta</taxon>
        <taxon>Magnoliopsida</taxon>
        <taxon>eudicotyledons</taxon>
        <taxon>Gunneridae</taxon>
        <taxon>Pentapetalae</taxon>
        <taxon>rosids</taxon>
        <taxon>fabids</taxon>
        <taxon>Fabales</taxon>
        <taxon>Fabaceae</taxon>
        <taxon>Papilionoideae</taxon>
        <taxon>50 kb inversion clade</taxon>
        <taxon>dalbergioids sensu lato</taxon>
        <taxon>Dalbergieae</taxon>
        <taxon>Pterocarpus clade</taxon>
        <taxon>Stylosanthes</taxon>
    </lineage>
</organism>
<proteinExistence type="predicted"/>
<sequence>MSQTQSPQGPQARMMWRLGEGGGVDSRRSQQRLRRRRLVVTQKRSAAAERRRHDEAEAQRQQGWASSKDDGELRLLHGREAQGANAVPSAVKGTIDNGPERERGRRWRISRRRRIWRRDLEKRRVFEWGCTMRPTYMT</sequence>
<accession>A0ABU6YJ28</accession>
<name>A0ABU6YJ28_9FABA</name>
<evidence type="ECO:0000256" key="1">
    <source>
        <dbReference type="SAM" id="MobiDB-lite"/>
    </source>
</evidence>
<evidence type="ECO:0000313" key="2">
    <source>
        <dbReference type="EMBL" id="MED6210415.1"/>
    </source>
</evidence>
<feature type="compositionally biased region" description="Basic residues" evidence="1">
    <location>
        <begin position="29"/>
        <end position="38"/>
    </location>
</feature>
<protein>
    <submittedName>
        <fullName evidence="2">Uncharacterized protein</fullName>
    </submittedName>
</protein>
<evidence type="ECO:0000313" key="3">
    <source>
        <dbReference type="Proteomes" id="UP001341840"/>
    </source>
</evidence>